<sequence>MSAPDAPRGHIVSLPRLTSDPPILAQILPSDVSKSKSPLNLQIIATDGALVFSATLTPALLPSLRAPSFTGPETDIETALRRTLLDETFGDGNTDSVEHALKGLELVVPHVDDDNLQLAWRLNDGKSVTPLATLPLEASSDTEIDPLAWLYLSTTRTQTLLTRLRETEALLATRNRALNAIKTELSTFVERKKAHDAKLLDGFAKVVNSKKVKVRELTRVLGGVKMEGGIGGGRVGGGATAGDPGEAAKEATPDDDDTDADAQTTASDRDAESAEPSASPSPPRSAKATRTKPPTRAAKAAKATKPLAKSTRTTRATRASRGTKRASVPSDSESDSDDAFEALPSKSAKGKEKGDEPMPDAEPELPPPRKLPFGKIGGKGRGTARGASAAPEPVLKTEPLSTGKKAPPARKAAPAKKATPPSVDEDSEMTDDEL</sequence>
<feature type="compositionally biased region" description="Low complexity" evidence="1">
    <location>
        <begin position="274"/>
        <end position="331"/>
    </location>
</feature>
<protein>
    <submittedName>
        <fullName evidence="2">Uncharacterized protein</fullName>
    </submittedName>
</protein>
<dbReference type="EMBL" id="ML996704">
    <property type="protein sequence ID" value="KAF2397089.1"/>
    <property type="molecule type" value="Genomic_DNA"/>
</dbReference>
<gene>
    <name evidence="2" type="ORF">EJ06DRAFT_533278</name>
</gene>
<dbReference type="OrthoDB" id="8064436at2759"/>
<dbReference type="PANTHER" id="PTHR42067:SF1">
    <property type="entry name" value="MITOTIC APPARATUS PROTEIN P62"/>
    <property type="match status" value="1"/>
</dbReference>
<evidence type="ECO:0000313" key="2">
    <source>
        <dbReference type="EMBL" id="KAF2397089.1"/>
    </source>
</evidence>
<dbReference type="AlphaFoldDB" id="A0A6G1HML6"/>
<feature type="region of interest" description="Disordered" evidence="1">
    <location>
        <begin position="225"/>
        <end position="434"/>
    </location>
</feature>
<proteinExistence type="predicted"/>
<keyword evidence="3" id="KW-1185">Reference proteome</keyword>
<accession>A0A6G1HML6</accession>
<evidence type="ECO:0000256" key="1">
    <source>
        <dbReference type="SAM" id="MobiDB-lite"/>
    </source>
</evidence>
<feature type="compositionally biased region" description="Low complexity" evidence="1">
    <location>
        <begin position="404"/>
        <end position="421"/>
    </location>
</feature>
<dbReference type="PANTHER" id="PTHR42067">
    <property type="entry name" value="YALI0C15378P"/>
    <property type="match status" value="1"/>
</dbReference>
<dbReference type="Proteomes" id="UP000799640">
    <property type="component" value="Unassembled WGS sequence"/>
</dbReference>
<dbReference type="SUPFAM" id="SSF58022">
    <property type="entry name" value="XRCC4, C-terminal oligomerization domain"/>
    <property type="match status" value="1"/>
</dbReference>
<reference evidence="2" key="1">
    <citation type="journal article" date="2020" name="Stud. Mycol.">
        <title>101 Dothideomycetes genomes: a test case for predicting lifestyles and emergence of pathogens.</title>
        <authorList>
            <person name="Haridas S."/>
            <person name="Albert R."/>
            <person name="Binder M."/>
            <person name="Bloem J."/>
            <person name="Labutti K."/>
            <person name="Salamov A."/>
            <person name="Andreopoulos B."/>
            <person name="Baker S."/>
            <person name="Barry K."/>
            <person name="Bills G."/>
            <person name="Bluhm B."/>
            <person name="Cannon C."/>
            <person name="Castanera R."/>
            <person name="Culley D."/>
            <person name="Daum C."/>
            <person name="Ezra D."/>
            <person name="Gonzalez J."/>
            <person name="Henrissat B."/>
            <person name="Kuo A."/>
            <person name="Liang C."/>
            <person name="Lipzen A."/>
            <person name="Lutzoni F."/>
            <person name="Magnuson J."/>
            <person name="Mondo S."/>
            <person name="Nolan M."/>
            <person name="Ohm R."/>
            <person name="Pangilinan J."/>
            <person name="Park H.-J."/>
            <person name="Ramirez L."/>
            <person name="Alfaro M."/>
            <person name="Sun H."/>
            <person name="Tritt A."/>
            <person name="Yoshinaga Y."/>
            <person name="Zwiers L.-H."/>
            <person name="Turgeon B."/>
            <person name="Goodwin S."/>
            <person name="Spatafora J."/>
            <person name="Crous P."/>
            <person name="Grigoriev I."/>
        </authorList>
    </citation>
    <scope>NUCLEOTIDE SEQUENCE</scope>
    <source>
        <strain evidence="2">CBS 262.69</strain>
    </source>
</reference>
<name>A0A6G1HML6_9PEZI</name>
<feature type="compositionally biased region" description="Acidic residues" evidence="1">
    <location>
        <begin position="423"/>
        <end position="434"/>
    </location>
</feature>
<feature type="compositionally biased region" description="Gly residues" evidence="1">
    <location>
        <begin position="225"/>
        <end position="240"/>
    </location>
</feature>
<evidence type="ECO:0000313" key="3">
    <source>
        <dbReference type="Proteomes" id="UP000799640"/>
    </source>
</evidence>
<organism evidence="2 3">
    <name type="scientific">Trichodelitschia bisporula</name>
    <dbReference type="NCBI Taxonomy" id="703511"/>
    <lineage>
        <taxon>Eukaryota</taxon>
        <taxon>Fungi</taxon>
        <taxon>Dikarya</taxon>
        <taxon>Ascomycota</taxon>
        <taxon>Pezizomycotina</taxon>
        <taxon>Dothideomycetes</taxon>
        <taxon>Dothideomycetes incertae sedis</taxon>
        <taxon>Phaeotrichales</taxon>
        <taxon>Phaeotrichaceae</taxon>
        <taxon>Trichodelitschia</taxon>
    </lineage>
</organism>